<protein>
    <submittedName>
        <fullName evidence="1">Uncharacterized protein</fullName>
    </submittedName>
</protein>
<accession>A0A844GT87</accession>
<reference evidence="1 2" key="1">
    <citation type="submission" date="2019-11" db="EMBL/GenBank/DDBJ databases">
        <title>Isolation of a new High Light Tolerant Cyanobacteria.</title>
        <authorList>
            <person name="Dobson Z."/>
            <person name="Vaughn N."/>
            <person name="Vaughn M."/>
            <person name="Fromme P."/>
            <person name="Mazor Y."/>
        </authorList>
    </citation>
    <scope>NUCLEOTIDE SEQUENCE [LARGE SCALE GENOMIC DNA]</scope>
    <source>
        <strain evidence="1 2">0216</strain>
    </source>
</reference>
<gene>
    <name evidence="1" type="ORF">GGC33_12375</name>
</gene>
<evidence type="ECO:0000313" key="2">
    <source>
        <dbReference type="Proteomes" id="UP000437131"/>
    </source>
</evidence>
<sequence length="335" mass="40073">MADKTSNSNLQPWWNRPLWGDKSMLEKLESIIHKPHDSIPEEVIEHHQRVFGELKILTPIAKALDSNEFNNPEFLEFVHISKLFAYEIGEYKGLKNYIALFRVAVEARNSFLKIEQIELSYRSSKQQEMYRFLLGLLEQQLNSEEFIKKLEQKQQEILPEIHSEEGKDAINVYTETLKKLARQDELGIKLMYLFKKYQLENFSLLRIISEIVQYLLERNLLDFNDIKILVRANQDLFDQLGKVIELPIDKTREEDYARMLQYIAMKQKYQDIYIQFLRLLEVMTSWSHFYLILKEIREHYDPDEFEIPEEFNTPIPGIEIYNKYQSVITKKYKST</sequence>
<dbReference type="RefSeq" id="WP_099436251.1">
    <property type="nucleotide sequence ID" value="NZ_WMIA01000016.1"/>
</dbReference>
<name>A0A844GT87_9CHRO</name>
<proteinExistence type="predicted"/>
<dbReference type="Proteomes" id="UP000437131">
    <property type="component" value="Unassembled WGS sequence"/>
</dbReference>
<comment type="caution">
    <text evidence="1">The sequence shown here is derived from an EMBL/GenBank/DDBJ whole genome shotgun (WGS) entry which is preliminary data.</text>
</comment>
<organism evidence="1 2">
    <name type="scientific">Cyanobacterium aponinum 0216</name>
    <dbReference type="NCBI Taxonomy" id="2676140"/>
    <lineage>
        <taxon>Bacteria</taxon>
        <taxon>Bacillati</taxon>
        <taxon>Cyanobacteriota</taxon>
        <taxon>Cyanophyceae</taxon>
        <taxon>Oscillatoriophycideae</taxon>
        <taxon>Chroococcales</taxon>
        <taxon>Geminocystaceae</taxon>
        <taxon>Cyanobacterium</taxon>
    </lineage>
</organism>
<evidence type="ECO:0000313" key="1">
    <source>
        <dbReference type="EMBL" id="MTF39714.1"/>
    </source>
</evidence>
<dbReference type="AlphaFoldDB" id="A0A844GT87"/>
<dbReference type="EMBL" id="WMIA01000016">
    <property type="protein sequence ID" value="MTF39714.1"/>
    <property type="molecule type" value="Genomic_DNA"/>
</dbReference>